<feature type="transmembrane region" description="Helical" evidence="9">
    <location>
        <begin position="20"/>
        <end position="38"/>
    </location>
</feature>
<keyword evidence="5 7" id="KW-0408">Iron</keyword>
<dbReference type="InterPro" id="IPR050196">
    <property type="entry name" value="Cytochrome_P450_Monoox"/>
</dbReference>
<dbReference type="InterPro" id="IPR017972">
    <property type="entry name" value="Cyt_P450_CS"/>
</dbReference>
<keyword evidence="9" id="KW-0812">Transmembrane</keyword>
<protein>
    <recommendedName>
        <fullName evidence="12">Cytochrome P450</fullName>
    </recommendedName>
</protein>
<comment type="cofactor">
    <cofactor evidence="7">
        <name>heme</name>
        <dbReference type="ChEBI" id="CHEBI:30413"/>
    </cofactor>
</comment>
<keyword evidence="9" id="KW-0472">Membrane</keyword>
<comment type="similarity">
    <text evidence="1 8">Belongs to the cytochrome P450 family.</text>
</comment>
<evidence type="ECO:0000256" key="6">
    <source>
        <dbReference type="ARBA" id="ARBA00023033"/>
    </source>
</evidence>
<dbReference type="PRINTS" id="PR00463">
    <property type="entry name" value="EP450I"/>
</dbReference>
<dbReference type="OrthoDB" id="1470350at2759"/>
<dbReference type="PANTHER" id="PTHR24291:SF50">
    <property type="entry name" value="BIFUNCTIONAL ALBAFLAVENONE MONOOXYGENASE_TERPENE SYNTHASE"/>
    <property type="match status" value="1"/>
</dbReference>
<evidence type="ECO:0000256" key="9">
    <source>
        <dbReference type="SAM" id="Phobius"/>
    </source>
</evidence>
<dbReference type="GO" id="GO:0005506">
    <property type="term" value="F:iron ion binding"/>
    <property type="evidence" value="ECO:0007669"/>
    <property type="project" value="InterPro"/>
</dbReference>
<evidence type="ECO:0008006" key="12">
    <source>
        <dbReference type="Google" id="ProtNLM"/>
    </source>
</evidence>
<dbReference type="Gene3D" id="1.10.630.10">
    <property type="entry name" value="Cytochrome P450"/>
    <property type="match status" value="1"/>
</dbReference>
<name>A0A0D2MCZ9_HYPSF</name>
<feature type="binding site" description="axial binding residue" evidence="7">
    <location>
        <position position="485"/>
    </location>
    <ligand>
        <name>heme</name>
        <dbReference type="ChEBI" id="CHEBI:30413"/>
    </ligand>
    <ligandPart>
        <name>Fe</name>
        <dbReference type="ChEBI" id="CHEBI:18248"/>
    </ligandPart>
</feature>
<evidence type="ECO:0000313" key="11">
    <source>
        <dbReference type="Proteomes" id="UP000054270"/>
    </source>
</evidence>
<dbReference type="EMBL" id="KN817558">
    <property type="protein sequence ID" value="KJA21393.1"/>
    <property type="molecule type" value="Genomic_DNA"/>
</dbReference>
<sequence length="552" mass="62760">MSTTADRSVYDANTVQSLRSVHMSIPAFVFTVLLLLLASKAASYRRGLQAVNHLPGLRVPFHPTLSLPGVVFPTTWWNPGINFLWHWRHKVYTQFGNDTISIVPFLLGPPTIYTGNLDVIHQLLASNSSKSFHKPDASVQLFLQWGMNLLIADRDVWRKHRRIMGPAFNSKLYESVWVETLKTYCEMVSEEGWISKDRVNVSAVQTLSTKFALLIIGKCGFGFSFGWSDPPRTADGRMTVQQALRIAADTFAISTFAPLWMRKLPVKIFKEAWEARQELMKFMQESVADRKAGINARGSVELDRDRDAFSMLVAASECEDDKLKLDDSELIGNVFIMLFAGHETTARSIAITIALLSVHDDLQEEIYEHIISVIGFERDPVYDDYTTLNKVLAAFFESLRMFPPAYIMLREASEDTILQISKPKGEEGVMSLPISKGTQIVLDLIGAHYNHRQFDDPEEYRPSRWYGTSNDSETFYAFSVGPRTCIGRKFATTEVVCFFTMLLRDYKVEPILDKGETKEQWRERILCANLEVTLGVRDVPVTFIRRNLSGDY</sequence>
<evidence type="ECO:0000256" key="1">
    <source>
        <dbReference type="ARBA" id="ARBA00010617"/>
    </source>
</evidence>
<keyword evidence="3 7" id="KW-0479">Metal-binding</keyword>
<dbReference type="InterPro" id="IPR001128">
    <property type="entry name" value="Cyt_P450"/>
</dbReference>
<reference evidence="11" key="1">
    <citation type="submission" date="2014-04" db="EMBL/GenBank/DDBJ databases">
        <title>Evolutionary Origins and Diversification of the Mycorrhizal Mutualists.</title>
        <authorList>
            <consortium name="DOE Joint Genome Institute"/>
            <consortium name="Mycorrhizal Genomics Consortium"/>
            <person name="Kohler A."/>
            <person name="Kuo A."/>
            <person name="Nagy L.G."/>
            <person name="Floudas D."/>
            <person name="Copeland A."/>
            <person name="Barry K.W."/>
            <person name="Cichocki N."/>
            <person name="Veneault-Fourrey C."/>
            <person name="LaButti K."/>
            <person name="Lindquist E.A."/>
            <person name="Lipzen A."/>
            <person name="Lundell T."/>
            <person name="Morin E."/>
            <person name="Murat C."/>
            <person name="Riley R."/>
            <person name="Ohm R."/>
            <person name="Sun H."/>
            <person name="Tunlid A."/>
            <person name="Henrissat B."/>
            <person name="Grigoriev I.V."/>
            <person name="Hibbett D.S."/>
            <person name="Martin F."/>
        </authorList>
    </citation>
    <scope>NUCLEOTIDE SEQUENCE [LARGE SCALE GENOMIC DNA]</scope>
    <source>
        <strain evidence="11">FD-334 SS-4</strain>
    </source>
</reference>
<evidence type="ECO:0000256" key="4">
    <source>
        <dbReference type="ARBA" id="ARBA00023002"/>
    </source>
</evidence>
<gene>
    <name evidence="10" type="ORF">HYPSUDRAFT_42029</name>
</gene>
<evidence type="ECO:0000256" key="3">
    <source>
        <dbReference type="ARBA" id="ARBA00022723"/>
    </source>
</evidence>
<evidence type="ECO:0000256" key="8">
    <source>
        <dbReference type="RuleBase" id="RU000461"/>
    </source>
</evidence>
<evidence type="ECO:0000256" key="7">
    <source>
        <dbReference type="PIRSR" id="PIRSR602401-1"/>
    </source>
</evidence>
<dbReference type="AlphaFoldDB" id="A0A0D2MCZ9"/>
<keyword evidence="9" id="KW-1133">Transmembrane helix</keyword>
<dbReference type="STRING" id="945553.A0A0D2MCZ9"/>
<dbReference type="GO" id="GO:0020037">
    <property type="term" value="F:heme binding"/>
    <property type="evidence" value="ECO:0007669"/>
    <property type="project" value="InterPro"/>
</dbReference>
<dbReference type="PANTHER" id="PTHR24291">
    <property type="entry name" value="CYTOCHROME P450 FAMILY 4"/>
    <property type="match status" value="1"/>
</dbReference>
<dbReference type="GO" id="GO:0016705">
    <property type="term" value="F:oxidoreductase activity, acting on paired donors, with incorporation or reduction of molecular oxygen"/>
    <property type="evidence" value="ECO:0007669"/>
    <property type="project" value="InterPro"/>
</dbReference>
<dbReference type="InterPro" id="IPR002401">
    <property type="entry name" value="Cyt_P450_E_grp-I"/>
</dbReference>
<keyword evidence="2 7" id="KW-0349">Heme</keyword>
<dbReference type="GO" id="GO:0004497">
    <property type="term" value="F:monooxygenase activity"/>
    <property type="evidence" value="ECO:0007669"/>
    <property type="project" value="UniProtKB-KW"/>
</dbReference>
<dbReference type="InterPro" id="IPR036396">
    <property type="entry name" value="Cyt_P450_sf"/>
</dbReference>
<accession>A0A0D2MCZ9</accession>
<dbReference type="Pfam" id="PF00067">
    <property type="entry name" value="p450"/>
    <property type="match status" value="1"/>
</dbReference>
<dbReference type="Proteomes" id="UP000054270">
    <property type="component" value="Unassembled WGS sequence"/>
</dbReference>
<organism evidence="10 11">
    <name type="scientific">Hypholoma sublateritium (strain FD-334 SS-4)</name>
    <dbReference type="NCBI Taxonomy" id="945553"/>
    <lineage>
        <taxon>Eukaryota</taxon>
        <taxon>Fungi</taxon>
        <taxon>Dikarya</taxon>
        <taxon>Basidiomycota</taxon>
        <taxon>Agaricomycotina</taxon>
        <taxon>Agaricomycetes</taxon>
        <taxon>Agaricomycetidae</taxon>
        <taxon>Agaricales</taxon>
        <taxon>Agaricineae</taxon>
        <taxon>Strophariaceae</taxon>
        <taxon>Hypholoma</taxon>
    </lineage>
</organism>
<evidence type="ECO:0000256" key="2">
    <source>
        <dbReference type="ARBA" id="ARBA00022617"/>
    </source>
</evidence>
<evidence type="ECO:0000313" key="10">
    <source>
        <dbReference type="EMBL" id="KJA21393.1"/>
    </source>
</evidence>
<dbReference type="PROSITE" id="PS00086">
    <property type="entry name" value="CYTOCHROME_P450"/>
    <property type="match status" value="1"/>
</dbReference>
<evidence type="ECO:0000256" key="5">
    <source>
        <dbReference type="ARBA" id="ARBA00023004"/>
    </source>
</evidence>
<keyword evidence="6 8" id="KW-0503">Monooxygenase</keyword>
<dbReference type="SUPFAM" id="SSF48264">
    <property type="entry name" value="Cytochrome P450"/>
    <property type="match status" value="1"/>
</dbReference>
<keyword evidence="4 8" id="KW-0560">Oxidoreductase</keyword>
<keyword evidence="11" id="KW-1185">Reference proteome</keyword>
<proteinExistence type="inferred from homology"/>
<dbReference type="PRINTS" id="PR00385">
    <property type="entry name" value="P450"/>
</dbReference>